<feature type="domain" description="Non-structural maintenance of chromosome element 4 C-terminal" evidence="9">
    <location>
        <begin position="219"/>
        <end position="302"/>
    </location>
</feature>
<evidence type="ECO:0000259" key="9">
    <source>
        <dbReference type="Pfam" id="PF08743"/>
    </source>
</evidence>
<evidence type="ECO:0000256" key="4">
    <source>
        <dbReference type="ARBA" id="ARBA00023172"/>
    </source>
</evidence>
<dbReference type="EMBL" id="CP017557">
    <property type="protein sequence ID" value="AOW05267.1"/>
    <property type="molecule type" value="Genomic_DNA"/>
</dbReference>
<dbReference type="GO" id="GO:0006310">
    <property type="term" value="P:DNA recombination"/>
    <property type="evidence" value="ECO:0007669"/>
    <property type="project" value="UniProtKB-UniRule"/>
</dbReference>
<comment type="similarity">
    <text evidence="2 7">Belongs to the NSE4 family.</text>
</comment>
<keyword evidence="8" id="KW-0175">Coiled coil</keyword>
<protein>
    <recommendedName>
        <fullName evidence="7">Non-structural maintenance of chromosomes element 4</fullName>
    </recommendedName>
</protein>
<dbReference type="AlphaFoldDB" id="A0A1H6Q7I8"/>
<keyword evidence="3 7" id="KW-0227">DNA damage</keyword>
<organism evidence="10 11">
    <name type="scientific">Yarrowia lipolytica</name>
    <name type="common">Candida lipolytica</name>
    <dbReference type="NCBI Taxonomy" id="4952"/>
    <lineage>
        <taxon>Eukaryota</taxon>
        <taxon>Fungi</taxon>
        <taxon>Dikarya</taxon>
        <taxon>Ascomycota</taxon>
        <taxon>Saccharomycotina</taxon>
        <taxon>Dipodascomycetes</taxon>
        <taxon>Dipodascales</taxon>
        <taxon>Dipodascales incertae sedis</taxon>
        <taxon>Yarrowia</taxon>
    </lineage>
</organism>
<name>A0A1H6Q7I8_YARLL</name>
<dbReference type="KEGG" id="yli:2912744"/>
<dbReference type="VEuPathDB" id="FungiDB:YALI0_E11187g"/>
<proteinExistence type="inferred from homology"/>
<dbReference type="GO" id="GO:0005634">
    <property type="term" value="C:nucleus"/>
    <property type="evidence" value="ECO:0007669"/>
    <property type="project" value="UniProtKB-SubCell"/>
</dbReference>
<dbReference type="GeneID" id="2912744"/>
<evidence type="ECO:0000313" key="10">
    <source>
        <dbReference type="EMBL" id="AOW05267.1"/>
    </source>
</evidence>
<dbReference type="InterPro" id="IPR027786">
    <property type="entry name" value="Nse4/EID"/>
</dbReference>
<evidence type="ECO:0000256" key="6">
    <source>
        <dbReference type="ARBA" id="ARBA00023242"/>
    </source>
</evidence>
<evidence type="ECO:0000313" key="11">
    <source>
        <dbReference type="Proteomes" id="UP000182444"/>
    </source>
</evidence>
<dbReference type="InterPro" id="IPR014854">
    <property type="entry name" value="Nse4_C"/>
</dbReference>
<gene>
    <name evidence="10" type="ORF">YALI1_E14013g</name>
</gene>
<comment type="subcellular location">
    <subcellularLocation>
        <location evidence="1 7">Nucleus</location>
    </subcellularLocation>
</comment>
<keyword evidence="5 7" id="KW-0234">DNA repair</keyword>
<reference evidence="10 11" key="1">
    <citation type="journal article" date="2016" name="PLoS ONE">
        <title>Sequence Assembly of Yarrowia lipolytica Strain W29/CLIB89 Shows Transposable Element Diversity.</title>
        <authorList>
            <person name="Magnan C."/>
            <person name="Yu J."/>
            <person name="Chang I."/>
            <person name="Jahn E."/>
            <person name="Kanomata Y."/>
            <person name="Wu J."/>
            <person name="Zeller M."/>
            <person name="Oakes M."/>
            <person name="Baldi P."/>
            <person name="Sandmeyer S."/>
        </authorList>
    </citation>
    <scope>NUCLEOTIDE SEQUENCE [LARGE SCALE GENOMIC DNA]</scope>
    <source>
        <strain evidence="11">CLIB89(W29)</strain>
    </source>
</reference>
<dbReference type="VEuPathDB" id="FungiDB:YALI1_E14013g"/>
<dbReference type="Pfam" id="PF08743">
    <property type="entry name" value="Nse4_C"/>
    <property type="match status" value="1"/>
</dbReference>
<dbReference type="GO" id="GO:0030915">
    <property type="term" value="C:Smc5-Smc6 complex"/>
    <property type="evidence" value="ECO:0007669"/>
    <property type="project" value="UniProtKB-UniRule"/>
</dbReference>
<dbReference type="PANTHER" id="PTHR16140">
    <property type="entry name" value="NON-STRUCTURAL MAINTENANCE OF CHROMOSOMES ELEMENT 4"/>
    <property type="match status" value="1"/>
</dbReference>
<evidence type="ECO:0000256" key="2">
    <source>
        <dbReference type="ARBA" id="ARBA00008997"/>
    </source>
</evidence>
<feature type="coiled-coil region" evidence="8">
    <location>
        <begin position="10"/>
        <end position="56"/>
    </location>
</feature>
<dbReference type="GO" id="GO:0006281">
    <property type="term" value="P:DNA repair"/>
    <property type="evidence" value="ECO:0007669"/>
    <property type="project" value="UniProtKB-UniRule"/>
</dbReference>
<dbReference type="Proteomes" id="UP000182444">
    <property type="component" value="Chromosome 1E"/>
</dbReference>
<evidence type="ECO:0000256" key="3">
    <source>
        <dbReference type="ARBA" id="ARBA00022763"/>
    </source>
</evidence>
<evidence type="ECO:0000256" key="1">
    <source>
        <dbReference type="ARBA" id="ARBA00004123"/>
    </source>
</evidence>
<sequence length="320" mass="36266">MSDEDEYLRQQKLQADYDEFQKDVEDADGEHVLGMIERANEVKNKYKDDRRALIKDADLLKTVATKKTKHIKKYALAQPGTIDLKEVQNMVTRFIDTAAEIEDPAFDRVVDAFTGLSADPQAVPDFKRIAALGRVGMKHGRVARGASHLIGALEKDRPQKVRQMKPRQDPTEVGTQEKAKQLKGDEIDSTKNNIQRFGGIMRRRLTAEYNYRKQCGEPLPMLQAIIDPRSFESTVQNFFVFSTLVAGGMAKLSEYEDNTPVIDMCSEEETAKLVNDRDSRCPVVLEMDYETYEMILDAYEMRGQEPLLDLGDTTMGLSAE</sequence>
<dbReference type="RefSeq" id="XP_503812.1">
    <property type="nucleotide sequence ID" value="XM_503812.3"/>
</dbReference>
<evidence type="ECO:0000256" key="8">
    <source>
        <dbReference type="SAM" id="Coils"/>
    </source>
</evidence>
<dbReference type="PANTHER" id="PTHR16140:SF0">
    <property type="entry name" value="NON-STRUCTURAL MAINTENANCE OF CHROMOSOMES ELEMENT 4"/>
    <property type="match status" value="1"/>
</dbReference>
<comment type="subunit">
    <text evidence="7">Component of the SMC5-SMC6 complex.</text>
</comment>
<dbReference type="OrthoDB" id="361242at2759"/>
<keyword evidence="6 7" id="KW-0539">Nucleus</keyword>
<accession>A0A1H6Q7I8</accession>
<evidence type="ECO:0000256" key="5">
    <source>
        <dbReference type="ARBA" id="ARBA00023204"/>
    </source>
</evidence>
<keyword evidence="4 7" id="KW-0233">DNA recombination</keyword>
<evidence type="ECO:0000256" key="7">
    <source>
        <dbReference type="RuleBase" id="RU365071"/>
    </source>
</evidence>
<comment type="function">
    <text evidence="7">Component of the SMC5-SMC6 complex, that promotes sister chromatid alignment after DNA damage and facilitates double-stranded DNA breaks (DSBs) repair via homologous recombination between sister chromatids.</text>
</comment>